<dbReference type="EMBL" id="JALNTZ010000005">
    <property type="protein sequence ID" value="KAJ3652898.1"/>
    <property type="molecule type" value="Genomic_DNA"/>
</dbReference>
<evidence type="ECO:0000313" key="3">
    <source>
        <dbReference type="Proteomes" id="UP001168821"/>
    </source>
</evidence>
<dbReference type="Proteomes" id="UP001168821">
    <property type="component" value="Unassembled WGS sequence"/>
</dbReference>
<reference evidence="2" key="1">
    <citation type="journal article" date="2023" name="G3 (Bethesda)">
        <title>Whole genome assemblies of Zophobas morio and Tenebrio molitor.</title>
        <authorList>
            <person name="Kaur S."/>
            <person name="Stinson S.A."/>
            <person name="diCenzo G.C."/>
        </authorList>
    </citation>
    <scope>NUCLEOTIDE SEQUENCE</scope>
    <source>
        <strain evidence="2">QUZm001</strain>
    </source>
</reference>
<protein>
    <submittedName>
        <fullName evidence="2">Uncharacterized protein</fullName>
    </submittedName>
</protein>
<evidence type="ECO:0000256" key="1">
    <source>
        <dbReference type="SAM" id="SignalP"/>
    </source>
</evidence>
<proteinExistence type="predicted"/>
<organism evidence="2 3">
    <name type="scientific">Zophobas morio</name>
    <dbReference type="NCBI Taxonomy" id="2755281"/>
    <lineage>
        <taxon>Eukaryota</taxon>
        <taxon>Metazoa</taxon>
        <taxon>Ecdysozoa</taxon>
        <taxon>Arthropoda</taxon>
        <taxon>Hexapoda</taxon>
        <taxon>Insecta</taxon>
        <taxon>Pterygota</taxon>
        <taxon>Neoptera</taxon>
        <taxon>Endopterygota</taxon>
        <taxon>Coleoptera</taxon>
        <taxon>Polyphaga</taxon>
        <taxon>Cucujiformia</taxon>
        <taxon>Tenebrionidae</taxon>
        <taxon>Zophobas</taxon>
    </lineage>
</organism>
<gene>
    <name evidence="2" type="ORF">Zmor_018826</name>
</gene>
<feature type="chain" id="PRO_5041268545" evidence="1">
    <location>
        <begin position="18"/>
        <end position="168"/>
    </location>
</feature>
<dbReference type="AlphaFoldDB" id="A0AA38ME07"/>
<feature type="signal peptide" evidence="1">
    <location>
        <begin position="1"/>
        <end position="17"/>
    </location>
</feature>
<keyword evidence="1" id="KW-0732">Signal</keyword>
<accession>A0AA38ME07</accession>
<name>A0AA38ME07_9CUCU</name>
<comment type="caution">
    <text evidence="2">The sequence shown here is derived from an EMBL/GenBank/DDBJ whole genome shotgun (WGS) entry which is preliminary data.</text>
</comment>
<keyword evidence="3" id="KW-1185">Reference proteome</keyword>
<sequence>MIALVLFVAVLLSVCDCFSYKKYEREVHYFDEGLNEVVYISQKMYEMSELAEISSCILNEFAATEINYYRYASGFKKCDRRRTDFNRCLSKAIYGAVTSLDKPLKSHGLPNLYDLEYPPDVKAEFGNSTYGLKQKFSKLRFIGLSEPQEIAARMDFGPLSTILTIEAI</sequence>
<evidence type="ECO:0000313" key="2">
    <source>
        <dbReference type="EMBL" id="KAJ3652898.1"/>
    </source>
</evidence>